<keyword evidence="2" id="KW-1185">Reference proteome</keyword>
<evidence type="ECO:0000313" key="1">
    <source>
        <dbReference type="EMBL" id="KAJ1983399.1"/>
    </source>
</evidence>
<dbReference type="EMBL" id="JANBQB010000057">
    <property type="protein sequence ID" value="KAJ1983399.1"/>
    <property type="molecule type" value="Genomic_DNA"/>
</dbReference>
<dbReference type="OrthoDB" id="1933281at2759"/>
<comment type="caution">
    <text evidence="1">The sequence shown here is derived from an EMBL/GenBank/DDBJ whole genome shotgun (WGS) entry which is preliminary data.</text>
</comment>
<dbReference type="Proteomes" id="UP001151582">
    <property type="component" value="Unassembled WGS sequence"/>
</dbReference>
<protein>
    <submittedName>
        <fullName evidence="1">Uncharacterized protein</fullName>
    </submittedName>
</protein>
<reference evidence="1" key="1">
    <citation type="submission" date="2022-07" db="EMBL/GenBank/DDBJ databases">
        <title>Phylogenomic reconstructions and comparative analyses of Kickxellomycotina fungi.</title>
        <authorList>
            <person name="Reynolds N.K."/>
            <person name="Stajich J.E."/>
            <person name="Barry K."/>
            <person name="Grigoriev I.V."/>
            <person name="Crous P."/>
            <person name="Smith M.E."/>
        </authorList>
    </citation>
    <scope>NUCLEOTIDE SEQUENCE</scope>
    <source>
        <strain evidence="1">RSA 567</strain>
    </source>
</reference>
<proteinExistence type="predicted"/>
<dbReference type="AlphaFoldDB" id="A0A9W8BA94"/>
<name>A0A9W8BA94_9FUNG</name>
<gene>
    <name evidence="1" type="ORF">H4R34_001313</name>
</gene>
<evidence type="ECO:0000313" key="2">
    <source>
        <dbReference type="Proteomes" id="UP001151582"/>
    </source>
</evidence>
<accession>A0A9W8BA94</accession>
<feature type="non-terminal residue" evidence="1">
    <location>
        <position position="164"/>
    </location>
</feature>
<sequence length="164" mass="18002">MDAVISDLDKLATKQATNDALVLGIVDQLIARLRSAKDKIATDGSDALLTEAISLKSGAKPLTAKAMQKHKEFYNTISKHGKLVDKAFKSTVEGLIGSREFAKDDTLVLMAIALDFIRQGQFQLSDTLLNEAGMEVPLDVQQEFKEMFDILEALDHHDVTSALR</sequence>
<organism evidence="1 2">
    <name type="scientific">Dimargaris verticillata</name>
    <dbReference type="NCBI Taxonomy" id="2761393"/>
    <lineage>
        <taxon>Eukaryota</taxon>
        <taxon>Fungi</taxon>
        <taxon>Fungi incertae sedis</taxon>
        <taxon>Zoopagomycota</taxon>
        <taxon>Kickxellomycotina</taxon>
        <taxon>Dimargaritomycetes</taxon>
        <taxon>Dimargaritales</taxon>
        <taxon>Dimargaritaceae</taxon>
        <taxon>Dimargaris</taxon>
    </lineage>
</organism>